<feature type="chain" id="PRO_5043318218" evidence="1">
    <location>
        <begin position="22"/>
        <end position="155"/>
    </location>
</feature>
<dbReference type="EMBL" id="JBEDUW010000004">
    <property type="protein sequence ID" value="KAK9934929.1"/>
    <property type="molecule type" value="Genomic_DNA"/>
</dbReference>
<evidence type="ECO:0000313" key="2">
    <source>
        <dbReference type="EMBL" id="KAK9934929.1"/>
    </source>
</evidence>
<sequence length="155" mass="16481">MGPVKCAYLVLLVFLSAACLGIPQTHVPVVKGNAAVTKIHAASTAVKGGHIEVVSPSKTAMEDNRLLGGRKMAGSKVKAVDGASTVRSSNQLEGNGGGDQVKWGSRRVECNQQSNTSFSGVDKSGFVAFNEDYHAPRHHPAKEQLTDRSIHLYQI</sequence>
<name>A0AAW1XEW0_RUBAR</name>
<keyword evidence="3" id="KW-1185">Reference proteome</keyword>
<dbReference type="AlphaFoldDB" id="A0AAW1XEW0"/>
<evidence type="ECO:0000256" key="1">
    <source>
        <dbReference type="SAM" id="SignalP"/>
    </source>
</evidence>
<keyword evidence="1" id="KW-0732">Signal</keyword>
<dbReference type="PROSITE" id="PS51257">
    <property type="entry name" value="PROKAR_LIPOPROTEIN"/>
    <property type="match status" value="1"/>
</dbReference>
<organism evidence="2 3">
    <name type="scientific">Rubus argutus</name>
    <name type="common">Southern blackberry</name>
    <dbReference type="NCBI Taxonomy" id="59490"/>
    <lineage>
        <taxon>Eukaryota</taxon>
        <taxon>Viridiplantae</taxon>
        <taxon>Streptophyta</taxon>
        <taxon>Embryophyta</taxon>
        <taxon>Tracheophyta</taxon>
        <taxon>Spermatophyta</taxon>
        <taxon>Magnoliopsida</taxon>
        <taxon>eudicotyledons</taxon>
        <taxon>Gunneridae</taxon>
        <taxon>Pentapetalae</taxon>
        <taxon>rosids</taxon>
        <taxon>fabids</taxon>
        <taxon>Rosales</taxon>
        <taxon>Rosaceae</taxon>
        <taxon>Rosoideae</taxon>
        <taxon>Rosoideae incertae sedis</taxon>
        <taxon>Rubus</taxon>
    </lineage>
</organism>
<proteinExistence type="predicted"/>
<comment type="caution">
    <text evidence="2">The sequence shown here is derived from an EMBL/GenBank/DDBJ whole genome shotgun (WGS) entry which is preliminary data.</text>
</comment>
<evidence type="ECO:0000313" key="3">
    <source>
        <dbReference type="Proteomes" id="UP001457282"/>
    </source>
</evidence>
<protein>
    <submittedName>
        <fullName evidence="2">Uncharacterized protein</fullName>
    </submittedName>
</protein>
<dbReference type="Proteomes" id="UP001457282">
    <property type="component" value="Unassembled WGS sequence"/>
</dbReference>
<accession>A0AAW1XEW0</accession>
<gene>
    <name evidence="2" type="ORF">M0R45_022053</name>
</gene>
<feature type="signal peptide" evidence="1">
    <location>
        <begin position="1"/>
        <end position="21"/>
    </location>
</feature>
<reference evidence="2 3" key="1">
    <citation type="journal article" date="2023" name="G3 (Bethesda)">
        <title>A chromosome-length genome assembly and annotation of blackberry (Rubus argutus, cv. 'Hillquist').</title>
        <authorList>
            <person name="Bruna T."/>
            <person name="Aryal R."/>
            <person name="Dudchenko O."/>
            <person name="Sargent D.J."/>
            <person name="Mead D."/>
            <person name="Buti M."/>
            <person name="Cavallini A."/>
            <person name="Hytonen T."/>
            <person name="Andres J."/>
            <person name="Pham M."/>
            <person name="Weisz D."/>
            <person name="Mascagni F."/>
            <person name="Usai G."/>
            <person name="Natali L."/>
            <person name="Bassil N."/>
            <person name="Fernandez G.E."/>
            <person name="Lomsadze A."/>
            <person name="Armour M."/>
            <person name="Olukolu B."/>
            <person name="Poorten T."/>
            <person name="Britton C."/>
            <person name="Davik J."/>
            <person name="Ashrafi H."/>
            <person name="Aiden E.L."/>
            <person name="Borodovsky M."/>
            <person name="Worthington M."/>
        </authorList>
    </citation>
    <scope>NUCLEOTIDE SEQUENCE [LARGE SCALE GENOMIC DNA]</scope>
    <source>
        <strain evidence="2">PI 553951</strain>
    </source>
</reference>